<proteinExistence type="predicted"/>
<sequence>MRTIYLQRQGSTDTFNTHNAINTDLGYYIEVKTWSDNRYNIIIASTRKQTEDETKNKRIEITAVYPSLSDAFRRVEKELREELSEDAIISDTIEKYCHNNFTYKKVSDKYLAVCFYEKSTETIRLYPENYCLVSFRHKGTKDYLRMDSATAEYLPILEEQARQYEKEETWTCHKDKSEDFRRERFAWLLGEALKKKDCHRKFYVTDTLIK</sequence>
<dbReference type="RefSeq" id="WP_055204511.1">
    <property type="nucleotide sequence ID" value="NZ_JADMQE010000014.1"/>
</dbReference>
<gene>
    <name evidence="1" type="ORF">F2S36_12875</name>
</gene>
<dbReference type="Proteomes" id="UP000323119">
    <property type="component" value="Unassembled WGS sequence"/>
</dbReference>
<comment type="caution">
    <text evidence="1">The sequence shown here is derived from an EMBL/GenBank/DDBJ whole genome shotgun (WGS) entry which is preliminary data.</text>
</comment>
<evidence type="ECO:0000313" key="1">
    <source>
        <dbReference type="EMBL" id="KAA2558532.1"/>
    </source>
</evidence>
<dbReference type="AlphaFoldDB" id="A0A9P4DMW9"/>
<evidence type="ECO:0000313" key="2">
    <source>
        <dbReference type="Proteomes" id="UP000323119"/>
    </source>
</evidence>
<organism evidence="1 2">
    <name type="scientific">Alistipes onderdonkii</name>
    <dbReference type="NCBI Taxonomy" id="328813"/>
    <lineage>
        <taxon>Bacteria</taxon>
        <taxon>Pseudomonadati</taxon>
        <taxon>Bacteroidota</taxon>
        <taxon>Bacteroidia</taxon>
        <taxon>Bacteroidales</taxon>
        <taxon>Rikenellaceae</taxon>
        <taxon>Alistipes</taxon>
    </lineage>
</organism>
<protein>
    <submittedName>
        <fullName evidence="1">Uncharacterized protein</fullName>
    </submittedName>
</protein>
<reference evidence="1 2" key="1">
    <citation type="journal article" date="2019" name="Nat. Med.">
        <title>A library of human gut bacterial isolates paired with longitudinal multiomics data enables mechanistic microbiome research.</title>
        <authorList>
            <person name="Poyet M."/>
            <person name="Groussin M."/>
            <person name="Gibbons S.M."/>
            <person name="Avila-Pacheco J."/>
            <person name="Jiang X."/>
            <person name="Kearney S.M."/>
            <person name="Perrotta A.R."/>
            <person name="Berdy B."/>
            <person name="Zhao S."/>
            <person name="Lieberman T.D."/>
            <person name="Swanson P.K."/>
            <person name="Smith M."/>
            <person name="Roesemann S."/>
            <person name="Alexander J.E."/>
            <person name="Rich S.A."/>
            <person name="Livny J."/>
            <person name="Vlamakis H."/>
            <person name="Clish C."/>
            <person name="Bullock K."/>
            <person name="Deik A."/>
            <person name="Scott J."/>
            <person name="Pierce K.A."/>
            <person name="Xavier R.J."/>
            <person name="Alm E.J."/>
        </authorList>
    </citation>
    <scope>NUCLEOTIDE SEQUENCE [LARGE SCALE GENOMIC DNA]</scope>
    <source>
        <strain evidence="1 2">BIOML-A204</strain>
    </source>
</reference>
<accession>A0A9P4DMW9</accession>
<dbReference type="EMBL" id="VVUY01000013">
    <property type="protein sequence ID" value="KAA2558532.1"/>
    <property type="molecule type" value="Genomic_DNA"/>
</dbReference>
<name>A0A9P4DMW9_9BACT</name>